<dbReference type="AlphaFoldDB" id="A0A0U5EUG7"/>
<proteinExistence type="predicted"/>
<dbReference type="KEGG" id="asz:ASN_2047"/>
<dbReference type="Proteomes" id="UP000056109">
    <property type="component" value="Chromosome I"/>
</dbReference>
<sequence length="85" mass="9752">MVGKIDSRFACLLYFSNFLPRFDECWHTTRHQARKAPIGANLYQENAASFAKKLKAEWFLRVCFLCRHAEQGPGCKKPGLENVSC</sequence>
<gene>
    <name evidence="1" type="ORF">ASN_2047</name>
</gene>
<dbReference type="PATRIC" id="fig|446692.3.peg.2112"/>
<name>A0A0U5EUG7_9PROT</name>
<dbReference type="EMBL" id="LN606600">
    <property type="protein sequence ID" value="CEF41355.1"/>
    <property type="molecule type" value="Genomic_DNA"/>
</dbReference>
<reference evidence="2" key="1">
    <citation type="submission" date="2014-09" db="EMBL/GenBank/DDBJ databases">
        <authorList>
            <person name="Illeghems K.G."/>
        </authorList>
    </citation>
    <scope>NUCLEOTIDE SEQUENCE [LARGE SCALE GENOMIC DNA]</scope>
    <source>
        <strain evidence="2">108B</strain>
    </source>
</reference>
<keyword evidence="2" id="KW-1185">Reference proteome</keyword>
<evidence type="ECO:0000313" key="2">
    <source>
        <dbReference type="Proteomes" id="UP000056109"/>
    </source>
</evidence>
<accession>A0A0U5EUG7</accession>
<protein>
    <submittedName>
        <fullName evidence="1">Uncharacterized protein</fullName>
    </submittedName>
</protein>
<organism evidence="1 2">
    <name type="scientific">Acetobacter senegalensis</name>
    <dbReference type="NCBI Taxonomy" id="446692"/>
    <lineage>
        <taxon>Bacteria</taxon>
        <taxon>Pseudomonadati</taxon>
        <taxon>Pseudomonadota</taxon>
        <taxon>Alphaproteobacteria</taxon>
        <taxon>Acetobacterales</taxon>
        <taxon>Acetobacteraceae</taxon>
        <taxon>Acetobacter</taxon>
    </lineage>
</organism>
<evidence type="ECO:0000313" key="1">
    <source>
        <dbReference type="EMBL" id="CEF41355.1"/>
    </source>
</evidence>